<keyword evidence="1" id="KW-0732">Signal</keyword>
<sequence length="198" mass="21344">MRTSLLKSLALIGFFAATSCGTSEDGSSSIGNGSNGNASSNLGGSYNIISMVSDLSVDLNNDGVSSNDLFTEIDPEVFNTQIPELEIKPVVVNNQLENMMSFYLPHSNVTIESPTSTGSVKFSKTGLGYVYEFDSNTQTISIEDSTTPGSQPGIYGHMESIEVYGANGLKAIFTKYYYDFSAPAGWKLLTVTCIYRRT</sequence>
<dbReference type="PROSITE" id="PS51257">
    <property type="entry name" value="PROKAR_LIPOPROTEIN"/>
    <property type="match status" value="1"/>
</dbReference>
<organism evidence="2 3">
    <name type="scientific">Flavobacterium suzhouense</name>
    <dbReference type="NCBI Taxonomy" id="1529638"/>
    <lineage>
        <taxon>Bacteria</taxon>
        <taxon>Pseudomonadati</taxon>
        <taxon>Bacteroidota</taxon>
        <taxon>Flavobacteriia</taxon>
        <taxon>Flavobacteriales</taxon>
        <taxon>Flavobacteriaceae</taxon>
        <taxon>Flavobacterium</taxon>
    </lineage>
</organism>
<feature type="signal peptide" evidence="1">
    <location>
        <begin position="1"/>
        <end position="19"/>
    </location>
</feature>
<feature type="chain" id="PRO_5045694448" description="Lipoprotein" evidence="1">
    <location>
        <begin position="20"/>
        <end position="198"/>
    </location>
</feature>
<keyword evidence="3" id="KW-1185">Reference proteome</keyword>
<dbReference type="Proteomes" id="UP001597480">
    <property type="component" value="Unassembled WGS sequence"/>
</dbReference>
<protein>
    <recommendedName>
        <fullName evidence="4">Lipoprotein</fullName>
    </recommendedName>
</protein>
<dbReference type="EMBL" id="JBHUMD010000006">
    <property type="protein sequence ID" value="MFD2601458.1"/>
    <property type="molecule type" value="Genomic_DNA"/>
</dbReference>
<proteinExistence type="predicted"/>
<dbReference type="RefSeq" id="WP_379820038.1">
    <property type="nucleotide sequence ID" value="NZ_JBHUMD010000006.1"/>
</dbReference>
<evidence type="ECO:0000313" key="2">
    <source>
        <dbReference type="EMBL" id="MFD2601458.1"/>
    </source>
</evidence>
<evidence type="ECO:0000256" key="1">
    <source>
        <dbReference type="SAM" id="SignalP"/>
    </source>
</evidence>
<gene>
    <name evidence="2" type="ORF">ACFSR3_05265</name>
</gene>
<accession>A0ABW5NRU9</accession>
<evidence type="ECO:0000313" key="3">
    <source>
        <dbReference type="Proteomes" id="UP001597480"/>
    </source>
</evidence>
<evidence type="ECO:0008006" key="4">
    <source>
        <dbReference type="Google" id="ProtNLM"/>
    </source>
</evidence>
<reference evidence="3" key="1">
    <citation type="journal article" date="2019" name="Int. J. Syst. Evol. Microbiol.">
        <title>The Global Catalogue of Microorganisms (GCM) 10K type strain sequencing project: providing services to taxonomists for standard genome sequencing and annotation.</title>
        <authorList>
            <consortium name="The Broad Institute Genomics Platform"/>
            <consortium name="The Broad Institute Genome Sequencing Center for Infectious Disease"/>
            <person name="Wu L."/>
            <person name="Ma J."/>
        </authorList>
    </citation>
    <scope>NUCLEOTIDE SEQUENCE [LARGE SCALE GENOMIC DNA]</scope>
    <source>
        <strain evidence="3">KCTC 42107</strain>
    </source>
</reference>
<comment type="caution">
    <text evidence="2">The sequence shown here is derived from an EMBL/GenBank/DDBJ whole genome shotgun (WGS) entry which is preliminary data.</text>
</comment>
<name>A0ABW5NRU9_9FLAO</name>